<comment type="caution">
    <text evidence="1">The sequence shown here is derived from an EMBL/GenBank/DDBJ whole genome shotgun (WGS) entry which is preliminary data.</text>
</comment>
<proteinExistence type="predicted"/>
<dbReference type="InterPro" id="IPR002187">
    <property type="entry name" value="N-reg_PII"/>
</dbReference>
<dbReference type="SUPFAM" id="SSF54913">
    <property type="entry name" value="GlnB-like"/>
    <property type="match status" value="1"/>
</dbReference>
<dbReference type="PROSITE" id="PS51343">
    <property type="entry name" value="PII_GLNB_DOM"/>
    <property type="match status" value="1"/>
</dbReference>
<dbReference type="AlphaFoldDB" id="A0A9X1B5H7"/>
<reference evidence="1 2" key="1">
    <citation type="journal article" date="2020" name="Microorganisms">
        <title>Osmotic Adaptation and Compatible Solute Biosynthesis of Phototrophic Bacteria as Revealed from Genome Analyses.</title>
        <authorList>
            <person name="Imhoff J.F."/>
            <person name="Rahn T."/>
            <person name="Kunzel S."/>
            <person name="Keller A."/>
            <person name="Neulinger S.C."/>
        </authorList>
    </citation>
    <scope>NUCLEOTIDE SEQUENCE [LARGE SCALE GENOMIC DNA]</scope>
    <source>
        <strain evidence="1 2">DSM 25653</strain>
    </source>
</reference>
<name>A0A9X1B5H7_9GAMM</name>
<evidence type="ECO:0000313" key="1">
    <source>
        <dbReference type="EMBL" id="MBK1620520.1"/>
    </source>
</evidence>
<dbReference type="InterPro" id="IPR011322">
    <property type="entry name" value="N-reg_PII-like_a/b"/>
</dbReference>
<dbReference type="GO" id="GO:0030234">
    <property type="term" value="F:enzyme regulator activity"/>
    <property type="evidence" value="ECO:0007669"/>
    <property type="project" value="InterPro"/>
</dbReference>
<dbReference type="Proteomes" id="UP001138768">
    <property type="component" value="Unassembled WGS sequence"/>
</dbReference>
<dbReference type="Gene3D" id="3.30.70.120">
    <property type="match status" value="1"/>
</dbReference>
<sequence>MKALKQSQMKKLEIIVQGEYQEFVVDLLDRAGVSGWTLVHNLSGKGSHGSHEGHLMFNADDVLVMIITAVPEDLAGPILEGLTPFFNKHMGVVFTSDISVTRLGKFQQPAPGQ</sequence>
<dbReference type="EMBL" id="NRRY01000041">
    <property type="protein sequence ID" value="MBK1620520.1"/>
    <property type="molecule type" value="Genomic_DNA"/>
</dbReference>
<gene>
    <name evidence="1" type="ORF">CKO42_19210</name>
</gene>
<organism evidence="1 2">
    <name type="scientific">Lamprobacter modestohalophilus</name>
    <dbReference type="NCBI Taxonomy" id="1064514"/>
    <lineage>
        <taxon>Bacteria</taxon>
        <taxon>Pseudomonadati</taxon>
        <taxon>Pseudomonadota</taxon>
        <taxon>Gammaproteobacteria</taxon>
        <taxon>Chromatiales</taxon>
        <taxon>Chromatiaceae</taxon>
        <taxon>Lamprobacter</taxon>
    </lineage>
</organism>
<protein>
    <submittedName>
        <fullName evidence="1">Transcriptional regulator</fullName>
    </submittedName>
</protein>
<dbReference type="Pfam" id="PF00543">
    <property type="entry name" value="P-II"/>
    <property type="match status" value="1"/>
</dbReference>
<evidence type="ECO:0000313" key="2">
    <source>
        <dbReference type="Proteomes" id="UP001138768"/>
    </source>
</evidence>
<keyword evidence="2" id="KW-1185">Reference proteome</keyword>
<dbReference type="GO" id="GO:0006808">
    <property type="term" value="P:regulation of nitrogen utilization"/>
    <property type="evidence" value="ECO:0007669"/>
    <property type="project" value="InterPro"/>
</dbReference>
<dbReference type="RefSeq" id="WP_200247564.1">
    <property type="nucleotide sequence ID" value="NZ_NRRY01000041.1"/>
</dbReference>
<dbReference type="InterPro" id="IPR015867">
    <property type="entry name" value="N-reg_PII/ATP_PRibTrfase_C"/>
</dbReference>
<accession>A0A9X1B5H7</accession>